<dbReference type="Pfam" id="PF03466">
    <property type="entry name" value="LysR_substrate"/>
    <property type="match status" value="1"/>
</dbReference>
<name>A0A1C6YW68_HAFAL</name>
<dbReference type="PANTHER" id="PTHR30118:SF14">
    <property type="entry name" value="LYSR FAMILY TRANSCRIPTIONAL REGULATOR"/>
    <property type="match status" value="1"/>
</dbReference>
<dbReference type="Pfam" id="PF00126">
    <property type="entry name" value="HTH_1"/>
    <property type="match status" value="1"/>
</dbReference>
<dbReference type="SUPFAM" id="SSF46785">
    <property type="entry name" value="Winged helix' DNA-binding domain"/>
    <property type="match status" value="1"/>
</dbReference>
<dbReference type="EMBL" id="FMIQ01000006">
    <property type="protein sequence ID" value="SCM51072.1"/>
    <property type="molecule type" value="Genomic_DNA"/>
</dbReference>
<dbReference type="Proteomes" id="UP000094844">
    <property type="component" value="Unassembled WGS sequence"/>
</dbReference>
<evidence type="ECO:0000256" key="4">
    <source>
        <dbReference type="ARBA" id="ARBA00023163"/>
    </source>
</evidence>
<dbReference type="PANTHER" id="PTHR30118">
    <property type="entry name" value="HTH-TYPE TRANSCRIPTIONAL REGULATOR LEUO-RELATED"/>
    <property type="match status" value="1"/>
</dbReference>
<protein>
    <submittedName>
        <fullName evidence="6">DNA-binding transcriptional regulator, LysR family</fullName>
    </submittedName>
</protein>
<reference evidence="6 7" key="1">
    <citation type="submission" date="2016-09" db="EMBL/GenBank/DDBJ databases">
        <authorList>
            <person name="Capua I."/>
            <person name="De Benedictis P."/>
            <person name="Joannis T."/>
            <person name="Lombin L.H."/>
            <person name="Cattoli G."/>
        </authorList>
    </citation>
    <scope>NUCLEOTIDE SEQUENCE [LARGE SCALE GENOMIC DNA]</scope>
    <source>
        <strain evidence="6 7">GB001</strain>
    </source>
</reference>
<proteinExistence type="inferred from homology"/>
<dbReference type="InterPro" id="IPR036390">
    <property type="entry name" value="WH_DNA-bd_sf"/>
</dbReference>
<dbReference type="GO" id="GO:0003677">
    <property type="term" value="F:DNA binding"/>
    <property type="evidence" value="ECO:0007669"/>
    <property type="project" value="UniProtKB-KW"/>
</dbReference>
<evidence type="ECO:0000259" key="5">
    <source>
        <dbReference type="PROSITE" id="PS50931"/>
    </source>
</evidence>
<keyword evidence="4" id="KW-0804">Transcription</keyword>
<accession>A0A1C6YW68</accession>
<dbReference type="AlphaFoldDB" id="A0A1C6YW68"/>
<sequence length="315" mass="35759">MKNTHRNLSPKSKGIDFNLLVIFEAVFLHKSVTKTALILNVTPSAISQSLSKLRLYFSDPLFVREGNTLFATTVAENIYDRLKDGLSHVRQSLDYISDVSLQSSFIIHASPYLGVRLLPEICAEIENRDLNINISNNYNDTKENNIENILLQKKADIIFDVKPFYSFSTVSEILLIEDVIAVCAKNHPRLDSKLTKEDILAEKSIFSSIAHNGGLKVQSDIDDYFPNRKFIFSSNSIITNIAIAEKTSAISFIPKSFFDKFSDSFNIKMLELDITLEPVKIYMSYNKISLKNRNFNSLINIIKEHVFPSIVHPTQ</sequence>
<comment type="similarity">
    <text evidence="1">Belongs to the LysR transcriptional regulatory family.</text>
</comment>
<dbReference type="GO" id="GO:0003700">
    <property type="term" value="F:DNA-binding transcription factor activity"/>
    <property type="evidence" value="ECO:0007669"/>
    <property type="project" value="InterPro"/>
</dbReference>
<dbReference type="Gene3D" id="3.40.190.10">
    <property type="entry name" value="Periplasmic binding protein-like II"/>
    <property type="match status" value="2"/>
</dbReference>
<gene>
    <name evidence="6" type="ORF">BN1044_00525</name>
</gene>
<organism evidence="6 7">
    <name type="scientific">Hafnia alvei</name>
    <dbReference type="NCBI Taxonomy" id="569"/>
    <lineage>
        <taxon>Bacteria</taxon>
        <taxon>Pseudomonadati</taxon>
        <taxon>Pseudomonadota</taxon>
        <taxon>Gammaproteobacteria</taxon>
        <taxon>Enterobacterales</taxon>
        <taxon>Hafniaceae</taxon>
        <taxon>Hafnia</taxon>
    </lineage>
</organism>
<dbReference type="Gene3D" id="1.10.10.10">
    <property type="entry name" value="Winged helix-like DNA-binding domain superfamily/Winged helix DNA-binding domain"/>
    <property type="match status" value="1"/>
</dbReference>
<dbReference type="SUPFAM" id="SSF53850">
    <property type="entry name" value="Periplasmic binding protein-like II"/>
    <property type="match status" value="1"/>
</dbReference>
<evidence type="ECO:0000256" key="2">
    <source>
        <dbReference type="ARBA" id="ARBA00023015"/>
    </source>
</evidence>
<dbReference type="InterPro" id="IPR036388">
    <property type="entry name" value="WH-like_DNA-bd_sf"/>
</dbReference>
<dbReference type="PROSITE" id="PS50931">
    <property type="entry name" value="HTH_LYSR"/>
    <property type="match status" value="1"/>
</dbReference>
<dbReference type="InterPro" id="IPR000847">
    <property type="entry name" value="LysR_HTH_N"/>
</dbReference>
<evidence type="ECO:0000313" key="7">
    <source>
        <dbReference type="Proteomes" id="UP000094844"/>
    </source>
</evidence>
<evidence type="ECO:0000313" key="6">
    <source>
        <dbReference type="EMBL" id="SCM51072.1"/>
    </source>
</evidence>
<dbReference type="InterPro" id="IPR050389">
    <property type="entry name" value="LysR-type_TF"/>
</dbReference>
<dbReference type="OrthoDB" id="6413555at2"/>
<dbReference type="RefSeq" id="WP_072307430.1">
    <property type="nucleotide sequence ID" value="NZ_FMIQ01000006.1"/>
</dbReference>
<evidence type="ECO:0000256" key="1">
    <source>
        <dbReference type="ARBA" id="ARBA00009437"/>
    </source>
</evidence>
<dbReference type="InterPro" id="IPR005119">
    <property type="entry name" value="LysR_subst-bd"/>
</dbReference>
<feature type="domain" description="HTH lysR-type" evidence="5">
    <location>
        <begin position="15"/>
        <end position="72"/>
    </location>
</feature>
<keyword evidence="3 6" id="KW-0238">DNA-binding</keyword>
<evidence type="ECO:0000256" key="3">
    <source>
        <dbReference type="ARBA" id="ARBA00023125"/>
    </source>
</evidence>
<keyword evidence="2" id="KW-0805">Transcription regulation</keyword>